<protein>
    <recommendedName>
        <fullName evidence="7">Anoctamin transmembrane domain-containing protein</fullName>
    </recommendedName>
</protein>
<dbReference type="InterPro" id="IPR049452">
    <property type="entry name" value="Anoctamin_TM"/>
</dbReference>
<feature type="transmembrane region" description="Helical" evidence="6">
    <location>
        <begin position="347"/>
        <end position="364"/>
    </location>
</feature>
<dbReference type="GO" id="GO:0005254">
    <property type="term" value="F:chloride channel activity"/>
    <property type="evidence" value="ECO:0007669"/>
    <property type="project" value="TreeGrafter"/>
</dbReference>
<keyword evidence="9" id="KW-1185">Reference proteome</keyword>
<keyword evidence="4 6" id="KW-0472">Membrane</keyword>
<dbReference type="PANTHER" id="PTHR12308">
    <property type="entry name" value="ANOCTAMIN"/>
    <property type="match status" value="1"/>
</dbReference>
<evidence type="ECO:0000313" key="9">
    <source>
        <dbReference type="Proteomes" id="UP000041254"/>
    </source>
</evidence>
<evidence type="ECO:0000256" key="1">
    <source>
        <dbReference type="ARBA" id="ARBA00004141"/>
    </source>
</evidence>
<comment type="subcellular location">
    <subcellularLocation>
        <location evidence="1">Membrane</location>
        <topology evidence="1">Multi-pass membrane protein</topology>
    </subcellularLocation>
</comment>
<dbReference type="PhylomeDB" id="A0A0G4GHR4"/>
<evidence type="ECO:0000256" key="4">
    <source>
        <dbReference type="ARBA" id="ARBA00023136"/>
    </source>
</evidence>
<feature type="transmembrane region" description="Helical" evidence="6">
    <location>
        <begin position="692"/>
        <end position="715"/>
    </location>
</feature>
<feature type="transmembrane region" description="Helical" evidence="6">
    <location>
        <begin position="536"/>
        <end position="558"/>
    </location>
</feature>
<accession>A0A0G4GHR4</accession>
<feature type="transmembrane region" description="Helical" evidence="6">
    <location>
        <begin position="370"/>
        <end position="390"/>
    </location>
</feature>
<evidence type="ECO:0000313" key="8">
    <source>
        <dbReference type="EMBL" id="CEM29282.1"/>
    </source>
</evidence>
<dbReference type="InterPro" id="IPR007632">
    <property type="entry name" value="Anoctamin"/>
</dbReference>
<evidence type="ECO:0000256" key="3">
    <source>
        <dbReference type="ARBA" id="ARBA00022989"/>
    </source>
</evidence>
<evidence type="ECO:0000256" key="5">
    <source>
        <dbReference type="SAM" id="MobiDB-lite"/>
    </source>
</evidence>
<proteinExistence type="predicted"/>
<feature type="region of interest" description="Disordered" evidence="5">
    <location>
        <begin position="1"/>
        <end position="22"/>
    </location>
</feature>
<dbReference type="Pfam" id="PF04547">
    <property type="entry name" value="Anoctamin"/>
    <property type="match status" value="1"/>
</dbReference>
<reference evidence="8 9" key="1">
    <citation type="submission" date="2014-11" db="EMBL/GenBank/DDBJ databases">
        <authorList>
            <person name="Zhu J."/>
            <person name="Qi W."/>
            <person name="Song R."/>
        </authorList>
    </citation>
    <scope>NUCLEOTIDE SEQUENCE [LARGE SCALE GENOMIC DNA]</scope>
</reference>
<keyword evidence="2 6" id="KW-0812">Transmembrane</keyword>
<feature type="transmembrane region" description="Helical" evidence="6">
    <location>
        <begin position="452"/>
        <end position="479"/>
    </location>
</feature>
<dbReference type="AlphaFoldDB" id="A0A0G4GHR4"/>
<evidence type="ECO:0000259" key="7">
    <source>
        <dbReference type="Pfam" id="PF04547"/>
    </source>
</evidence>
<evidence type="ECO:0000256" key="6">
    <source>
        <dbReference type="SAM" id="Phobius"/>
    </source>
</evidence>
<feature type="transmembrane region" description="Helical" evidence="6">
    <location>
        <begin position="636"/>
        <end position="663"/>
    </location>
</feature>
<sequence length="806" mass="94437">MGEEGTELRPLLPEEAGRSQREEIRDLRATKLNNKDIENLDENSIERYDICFVFPGTADKQFAKTKDEPMDAEEAHKAFTKAFCYKYSEKGPSPNDEWEKFYEKPADPNEWQSMGLTKGKFQEEIRRAVGRTFLKLGMEVYCFRAEDDEETFIKVRLPDEIGKLVADLNEYPLQFDAHVTELSTTFSADPKLYDYTPPYYAYDEDAEDPSRQWPSLDNKTDGKVWMRYDLLSHRIMPKLKDKTANVWTANPAYDTKARDVSLFRAVDRVRLLTIVLQQYIKVGELINQKALFAEMYLHQAANLQPLADEWATLKKWYSFEQPIDKIRDYFGEELAFYFAWLGEYTKLLRWPSLIGTFVFAYTWWADPNGHFASISANIACIIFCFYMCLWSTSFLEIWNRHECKWRFVWGMDNYSKIALERAEYVWTEEKESRHNPRVKEKRYPFWMKTLRMLCSSSVTVTFIMSVLVCVVGIFSFRYYMKQHQELFGWAGKHGAQVAAIVNSVQIKIFDLIWSKAARSLTYLENHRLVQEHEDSLIIKMFLFKFINVFNTFFYLAFFKEAVDPCQPIYLHSCMYQLRIQVGTIFIVQLFLGFMEIGAPMVKYWWNLRKEKGKLTYTEKQFRRDPHPGTLEEFMELVLQFGFVTLFPVALPLVPLLALFSNLFEIRTDAMKMVYALQRPFPIGADGIGAWKGILQCVTVMSVMVNVGLVCFSMQISNTLDWFWKVLIFLILEHIIFGFKALVMYVIPDEPESVTIGRAREKEIIKEAISGKESDRELEHHKIEDIDGRLREKDNDSPRYCPEPGSP</sequence>
<dbReference type="OrthoDB" id="414468at2759"/>
<organism evidence="8 9">
    <name type="scientific">Vitrella brassicaformis (strain CCMP3155)</name>
    <dbReference type="NCBI Taxonomy" id="1169540"/>
    <lineage>
        <taxon>Eukaryota</taxon>
        <taxon>Sar</taxon>
        <taxon>Alveolata</taxon>
        <taxon>Colpodellida</taxon>
        <taxon>Vitrellaceae</taxon>
        <taxon>Vitrella</taxon>
    </lineage>
</organism>
<dbReference type="Proteomes" id="UP000041254">
    <property type="component" value="Unassembled WGS sequence"/>
</dbReference>
<keyword evidence="3 6" id="KW-1133">Transmembrane helix</keyword>
<feature type="transmembrane region" description="Helical" evidence="6">
    <location>
        <begin position="721"/>
        <end position="746"/>
    </location>
</feature>
<feature type="transmembrane region" description="Helical" evidence="6">
    <location>
        <begin position="579"/>
        <end position="605"/>
    </location>
</feature>
<name>A0A0G4GHR4_VITBC</name>
<evidence type="ECO:0000256" key="2">
    <source>
        <dbReference type="ARBA" id="ARBA00022692"/>
    </source>
</evidence>
<feature type="domain" description="Anoctamin transmembrane" evidence="7">
    <location>
        <begin position="326"/>
        <end position="760"/>
    </location>
</feature>
<dbReference type="GO" id="GO:0016020">
    <property type="term" value="C:membrane"/>
    <property type="evidence" value="ECO:0007669"/>
    <property type="project" value="UniProtKB-SubCell"/>
</dbReference>
<dbReference type="PANTHER" id="PTHR12308:SF73">
    <property type="entry name" value="ANOCTAMIN"/>
    <property type="match status" value="1"/>
</dbReference>
<dbReference type="InParanoid" id="A0A0G4GHR4"/>
<dbReference type="OMA" id="ISANIAC"/>
<dbReference type="VEuPathDB" id="CryptoDB:Vbra_17817"/>
<gene>
    <name evidence="8" type="ORF">Vbra_17817</name>
</gene>
<dbReference type="EMBL" id="CDMY01000668">
    <property type="protein sequence ID" value="CEM29282.1"/>
    <property type="molecule type" value="Genomic_DNA"/>
</dbReference>